<comment type="caution">
    <text evidence="1">The sequence shown here is derived from an EMBL/GenBank/DDBJ whole genome shotgun (WGS) entry which is preliminary data.</text>
</comment>
<organism evidence="1 2">
    <name type="scientific">Bacillus cereus</name>
    <dbReference type="NCBI Taxonomy" id="1396"/>
    <lineage>
        <taxon>Bacteria</taxon>
        <taxon>Bacillati</taxon>
        <taxon>Bacillota</taxon>
        <taxon>Bacilli</taxon>
        <taxon>Bacillales</taxon>
        <taxon>Bacillaceae</taxon>
        <taxon>Bacillus</taxon>
        <taxon>Bacillus cereus group</taxon>
    </lineage>
</organism>
<evidence type="ECO:0000313" key="2">
    <source>
        <dbReference type="Proteomes" id="UP000222054"/>
    </source>
</evidence>
<protein>
    <submittedName>
        <fullName evidence="1">Uncharacterized protein</fullName>
    </submittedName>
</protein>
<proteinExistence type="predicted"/>
<dbReference type="Proteomes" id="UP000222054">
    <property type="component" value="Unassembled WGS sequence"/>
</dbReference>
<accession>A0A2B9ECA6</accession>
<reference evidence="1 2" key="1">
    <citation type="submission" date="2017-09" db="EMBL/GenBank/DDBJ databases">
        <title>Large-scale bioinformatics analysis of Bacillus genomes uncovers conserved roles of natural products in bacterial physiology.</title>
        <authorList>
            <consortium name="Agbiome Team Llc"/>
            <person name="Bleich R.M."/>
            <person name="Grubbs K.J."/>
            <person name="Santa Maria K.C."/>
            <person name="Allen S.E."/>
            <person name="Farag S."/>
            <person name="Shank E.A."/>
            <person name="Bowers A."/>
        </authorList>
    </citation>
    <scope>NUCLEOTIDE SEQUENCE [LARGE SCALE GENOMIC DNA]</scope>
    <source>
        <strain evidence="1 2">AFS053130</strain>
    </source>
</reference>
<dbReference type="AlphaFoldDB" id="A0A2B9ECA6"/>
<dbReference type="EMBL" id="NUHO01000011">
    <property type="protein sequence ID" value="PGM97704.1"/>
    <property type="molecule type" value="Genomic_DNA"/>
</dbReference>
<name>A0A2B9ECA6_BACCE</name>
<evidence type="ECO:0000313" key="1">
    <source>
        <dbReference type="EMBL" id="PGM97704.1"/>
    </source>
</evidence>
<gene>
    <name evidence="1" type="ORF">CN958_02095</name>
</gene>
<sequence length="88" mass="10709">MGGELPLKFTTIYLKHFVSDSKPVRLMTCEFFDFNQLRRRIYDAAHFISNSFFKYGLYSYALKREARIGHEEELLYEWEYCKKHRISK</sequence>